<dbReference type="EMBL" id="FZMO01000312">
    <property type="protein sequence ID" value="SNQ49829.1"/>
    <property type="molecule type" value="Genomic_DNA"/>
</dbReference>
<proteinExistence type="predicted"/>
<accession>A0A2I2KVY9</accession>
<dbReference type="SUPFAM" id="SSF53335">
    <property type="entry name" value="S-adenosyl-L-methionine-dependent methyltransferases"/>
    <property type="match status" value="1"/>
</dbReference>
<name>A0A2I2KVY9_9ACTN</name>
<reference evidence="1 2" key="1">
    <citation type="submission" date="2017-06" db="EMBL/GenBank/DDBJ databases">
        <authorList>
            <person name="Kim H.J."/>
            <person name="Triplett B.A."/>
        </authorList>
    </citation>
    <scope>NUCLEOTIDE SEQUENCE [LARGE SCALE GENOMIC DNA]</scope>
    <source>
        <strain evidence="1">FRACA_ARgP5</strain>
    </source>
</reference>
<dbReference type="OrthoDB" id="3215819at2"/>
<keyword evidence="2" id="KW-1185">Reference proteome</keyword>
<keyword evidence="1" id="KW-0808">Transferase</keyword>
<dbReference type="InterPro" id="IPR006764">
    <property type="entry name" value="SAM_dep_MeTrfase_SAV2177_type"/>
</dbReference>
<organism evidence="1 2">
    <name type="scientific">Frankia canadensis</name>
    <dbReference type="NCBI Taxonomy" id="1836972"/>
    <lineage>
        <taxon>Bacteria</taxon>
        <taxon>Bacillati</taxon>
        <taxon>Actinomycetota</taxon>
        <taxon>Actinomycetes</taxon>
        <taxon>Frankiales</taxon>
        <taxon>Frankiaceae</taxon>
        <taxon>Frankia</taxon>
    </lineage>
</organism>
<dbReference type="Proteomes" id="UP000234331">
    <property type="component" value="Unassembled WGS sequence"/>
</dbReference>
<dbReference type="Gene3D" id="3.40.50.150">
    <property type="entry name" value="Vaccinia Virus protein VP39"/>
    <property type="match status" value="1"/>
</dbReference>
<sequence>MPTGEGVRVGARNDRWPAGNMAWTRQTRRREPVDLRTDQAHTARMYDYLLGGKDNFPADREAAEQAIAGAPYLRTTARENRAFMHRAVRHLAEQQGIRQFLDIGTGIPTSPNLHEVAQAAAPDARVVYTDNDPIVLTHARALLGGSAAGRTAYLEADLGDVDTILDSAELRDTLDLSRPVAVSVIAILHFLPDPDAAYDIVRRLVAPLPAGSCLTISHATADFDPTMEEQAARSYRARGIPVRLRSRDEIAPFFAGFDLVAPGIQSVHRWRPDDNASAAIPDGQVNVYGAVGSKR</sequence>
<keyword evidence="1" id="KW-0489">Methyltransferase</keyword>
<dbReference type="PIRSF" id="PIRSF017393">
    <property type="entry name" value="MTase_SAV2177"/>
    <property type="match status" value="1"/>
</dbReference>
<gene>
    <name evidence="1" type="ORF">FRACA_380020</name>
</gene>
<dbReference type="InterPro" id="IPR029063">
    <property type="entry name" value="SAM-dependent_MTases_sf"/>
</dbReference>
<dbReference type="Pfam" id="PF04672">
    <property type="entry name" value="Methyltransf_19"/>
    <property type="match status" value="1"/>
</dbReference>
<dbReference type="CDD" id="cd02440">
    <property type="entry name" value="AdoMet_MTases"/>
    <property type="match status" value="1"/>
</dbReference>
<dbReference type="AlphaFoldDB" id="A0A2I2KVY9"/>
<protein>
    <submittedName>
        <fullName evidence="1">S-adenosyl methyltransferase</fullName>
    </submittedName>
</protein>
<evidence type="ECO:0000313" key="2">
    <source>
        <dbReference type="Proteomes" id="UP000234331"/>
    </source>
</evidence>
<dbReference type="GO" id="GO:0008168">
    <property type="term" value="F:methyltransferase activity"/>
    <property type="evidence" value="ECO:0007669"/>
    <property type="project" value="UniProtKB-KW"/>
</dbReference>
<evidence type="ECO:0000313" key="1">
    <source>
        <dbReference type="EMBL" id="SNQ49829.1"/>
    </source>
</evidence>
<dbReference type="GO" id="GO:0032259">
    <property type="term" value="P:methylation"/>
    <property type="evidence" value="ECO:0007669"/>
    <property type="project" value="UniProtKB-KW"/>
</dbReference>